<dbReference type="Gene3D" id="3.90.550.10">
    <property type="entry name" value="Spore Coat Polysaccharide Biosynthesis Protein SpsA, Chain A"/>
    <property type="match status" value="1"/>
</dbReference>
<sequence length="199" mass="22299">MTTVVIVQARLTSTRLPAKMMLSLGGEPCIRHVLRRAKEIPGIDKVVCATPVSNSAPIWREAMALGVKVVQGSEHDVLGRFRKAALLVNADIVMRITGDCPLIDPEICGRVLELMEDGVDYASNVMPRGFPKGLDCECFTMEALERAHKEADDPYDREHVTPFIQRMMYCVNLDGDDDPNLNWCLDTLQDYLFLSERFA</sequence>
<reference evidence="1" key="1">
    <citation type="journal article" date="2015" name="Nature">
        <title>Complex archaea that bridge the gap between prokaryotes and eukaryotes.</title>
        <authorList>
            <person name="Spang A."/>
            <person name="Saw J.H."/>
            <person name="Jorgensen S.L."/>
            <person name="Zaremba-Niedzwiedzka K."/>
            <person name="Martijn J."/>
            <person name="Lind A.E."/>
            <person name="van Eijk R."/>
            <person name="Schleper C."/>
            <person name="Guy L."/>
            <person name="Ettema T.J."/>
        </authorList>
    </citation>
    <scope>NUCLEOTIDE SEQUENCE</scope>
</reference>
<dbReference type="InterPro" id="IPR029044">
    <property type="entry name" value="Nucleotide-diphossugar_trans"/>
</dbReference>
<dbReference type="SUPFAM" id="SSF53448">
    <property type="entry name" value="Nucleotide-diphospho-sugar transferases"/>
    <property type="match status" value="1"/>
</dbReference>
<dbReference type="EMBL" id="LAZR01001016">
    <property type="protein sequence ID" value="KKN52510.1"/>
    <property type="molecule type" value="Genomic_DNA"/>
</dbReference>
<evidence type="ECO:0008006" key="2">
    <source>
        <dbReference type="Google" id="ProtNLM"/>
    </source>
</evidence>
<accession>A0A0F9R7H5</accession>
<gene>
    <name evidence="1" type="ORF">LCGC14_0611990</name>
</gene>
<dbReference type="AlphaFoldDB" id="A0A0F9R7H5"/>
<proteinExistence type="predicted"/>
<dbReference type="GO" id="GO:0005829">
    <property type="term" value="C:cytosol"/>
    <property type="evidence" value="ECO:0007669"/>
    <property type="project" value="TreeGrafter"/>
</dbReference>
<organism evidence="1">
    <name type="scientific">marine sediment metagenome</name>
    <dbReference type="NCBI Taxonomy" id="412755"/>
    <lineage>
        <taxon>unclassified sequences</taxon>
        <taxon>metagenomes</taxon>
        <taxon>ecological metagenomes</taxon>
    </lineage>
</organism>
<dbReference type="PANTHER" id="PTHR42866:SF1">
    <property type="entry name" value="SPORE COAT POLYSACCHARIDE BIOSYNTHESIS PROTEIN SPSF"/>
    <property type="match status" value="1"/>
</dbReference>
<comment type="caution">
    <text evidence="1">The sequence shown here is derived from an EMBL/GenBank/DDBJ whole genome shotgun (WGS) entry which is preliminary data.</text>
</comment>
<dbReference type="Pfam" id="PF02348">
    <property type="entry name" value="CTP_transf_3"/>
    <property type="match status" value="1"/>
</dbReference>
<protein>
    <recommendedName>
        <fullName evidence="2">MobA-like NTP transferase domain-containing protein</fullName>
    </recommendedName>
</protein>
<dbReference type="PANTHER" id="PTHR42866">
    <property type="entry name" value="3-DEOXY-MANNO-OCTULOSONATE CYTIDYLYLTRANSFERASE"/>
    <property type="match status" value="1"/>
</dbReference>
<name>A0A0F9R7H5_9ZZZZ</name>
<dbReference type="InterPro" id="IPR003329">
    <property type="entry name" value="Cytidylyl_trans"/>
</dbReference>
<evidence type="ECO:0000313" key="1">
    <source>
        <dbReference type="EMBL" id="KKN52510.1"/>
    </source>
</evidence>
<dbReference type="CDD" id="cd02518">
    <property type="entry name" value="GT2_SpsF"/>
    <property type="match status" value="1"/>
</dbReference>